<keyword evidence="3" id="KW-1185">Reference proteome</keyword>
<proteinExistence type="predicted"/>
<dbReference type="Proteomes" id="UP000018208">
    <property type="component" value="Unassembled WGS sequence"/>
</dbReference>
<dbReference type="EMBL" id="KI546042">
    <property type="protein sequence ID" value="EST47363.1"/>
    <property type="molecule type" value="Genomic_DNA"/>
</dbReference>
<reference evidence="2" key="2">
    <citation type="submission" date="2020-12" db="EMBL/GenBank/DDBJ databases">
        <title>New Spironucleus salmonicida genome in near-complete chromosomes.</title>
        <authorList>
            <person name="Xu F."/>
            <person name="Kurt Z."/>
            <person name="Jimenez-Gonzalez A."/>
            <person name="Astvaldsson A."/>
            <person name="Andersson J.O."/>
            <person name="Svard S.G."/>
        </authorList>
    </citation>
    <scope>NUCLEOTIDE SEQUENCE</scope>
    <source>
        <strain evidence="2">ATCC 50377</strain>
    </source>
</reference>
<evidence type="ECO:0000313" key="3">
    <source>
        <dbReference type="Proteomes" id="UP000018208"/>
    </source>
</evidence>
<organism evidence="1">
    <name type="scientific">Spironucleus salmonicida</name>
    <dbReference type="NCBI Taxonomy" id="348837"/>
    <lineage>
        <taxon>Eukaryota</taxon>
        <taxon>Metamonada</taxon>
        <taxon>Diplomonadida</taxon>
        <taxon>Hexamitidae</taxon>
        <taxon>Hexamitinae</taxon>
        <taxon>Spironucleus</taxon>
    </lineage>
</organism>
<dbReference type="EMBL" id="AUWU02000008">
    <property type="protein sequence ID" value="KAH0570341.1"/>
    <property type="molecule type" value="Genomic_DNA"/>
</dbReference>
<evidence type="ECO:0000313" key="2">
    <source>
        <dbReference type="EMBL" id="KAH0570341.1"/>
    </source>
</evidence>
<gene>
    <name evidence="1" type="ORF">SS50377_12571</name>
    <name evidence="2" type="ORF">SS50377_28317</name>
</gene>
<dbReference type="InterPro" id="IPR011333">
    <property type="entry name" value="SKP1/BTB/POZ_sf"/>
</dbReference>
<dbReference type="VEuPathDB" id="GiardiaDB:SS50377_28317"/>
<reference evidence="1 2" key="1">
    <citation type="journal article" date="2014" name="PLoS Genet.">
        <title>The Genome of Spironucleus salmonicida Highlights a Fish Pathogen Adapted to Fluctuating Environments.</title>
        <authorList>
            <person name="Xu F."/>
            <person name="Jerlstrom-Hultqvist J."/>
            <person name="Einarsson E."/>
            <person name="Astvaldsson A."/>
            <person name="Svard S.G."/>
            <person name="Andersson J.O."/>
        </authorList>
    </citation>
    <scope>NUCLEOTIDE SEQUENCE</scope>
    <source>
        <strain evidence="2">ATCC 50377</strain>
    </source>
</reference>
<evidence type="ECO:0000313" key="1">
    <source>
        <dbReference type="EMBL" id="EST47363.1"/>
    </source>
</evidence>
<dbReference type="AlphaFoldDB" id="V6LSY0"/>
<name>V6LSY0_9EUKA</name>
<sequence>MFGKVRSLKEIFPFTIDVQNETYVQIVSKEGNKNYISKRAAIQCPIFKQKQQDIYHLDYSNKIVKIFIQYLYYKLRYSAPVVGKGVDISPFNDIQPELAPIIAMLALEMQV</sequence>
<accession>V6LSY0</accession>
<protein>
    <submittedName>
        <fullName evidence="1">Uncharacterized protein</fullName>
    </submittedName>
</protein>
<dbReference type="SUPFAM" id="SSF54695">
    <property type="entry name" value="POZ domain"/>
    <property type="match status" value="1"/>
</dbReference>
<dbReference type="Gene3D" id="3.30.710.10">
    <property type="entry name" value="Potassium Channel Kv1.1, Chain A"/>
    <property type="match status" value="1"/>
</dbReference>